<organism evidence="2 3">
    <name type="scientific">Apostasia shenzhenica</name>
    <dbReference type="NCBI Taxonomy" id="1088818"/>
    <lineage>
        <taxon>Eukaryota</taxon>
        <taxon>Viridiplantae</taxon>
        <taxon>Streptophyta</taxon>
        <taxon>Embryophyta</taxon>
        <taxon>Tracheophyta</taxon>
        <taxon>Spermatophyta</taxon>
        <taxon>Magnoliopsida</taxon>
        <taxon>Liliopsida</taxon>
        <taxon>Asparagales</taxon>
        <taxon>Orchidaceae</taxon>
        <taxon>Apostasioideae</taxon>
        <taxon>Apostasia</taxon>
    </lineage>
</organism>
<name>A0A2I0AEZ8_9ASPA</name>
<evidence type="ECO:0000256" key="1">
    <source>
        <dbReference type="SAM" id="MobiDB-lite"/>
    </source>
</evidence>
<accession>A0A2I0AEZ8</accession>
<dbReference type="STRING" id="1088818.A0A2I0AEZ8"/>
<protein>
    <submittedName>
        <fullName evidence="2">Uncharacterized protein</fullName>
    </submittedName>
</protein>
<proteinExistence type="predicted"/>
<dbReference type="PANTHER" id="PTHR33384:SF1">
    <property type="entry name" value="EXPRESSED PROTEIN"/>
    <property type="match status" value="1"/>
</dbReference>
<evidence type="ECO:0000313" key="2">
    <source>
        <dbReference type="EMBL" id="PKA54121.1"/>
    </source>
</evidence>
<dbReference type="OrthoDB" id="748203at2759"/>
<keyword evidence="3" id="KW-1185">Reference proteome</keyword>
<dbReference type="EMBL" id="KZ451984">
    <property type="protein sequence ID" value="PKA54121.1"/>
    <property type="molecule type" value="Genomic_DNA"/>
</dbReference>
<feature type="region of interest" description="Disordered" evidence="1">
    <location>
        <begin position="93"/>
        <end position="121"/>
    </location>
</feature>
<dbReference type="Proteomes" id="UP000236161">
    <property type="component" value="Unassembled WGS sequence"/>
</dbReference>
<dbReference type="AlphaFoldDB" id="A0A2I0AEZ8"/>
<sequence>MSHCAMQQNAFGVAGHREPLVFCPKPRRLVPACLELPLRWHDRNQAEPSDSAPGVQLLDFILPKGGESRPVSPPFFTGSPPARSGNPVVRDVRFGEERSTGPTTAAFLGGGSPMSPRSNGGGCSRGKFDLAPAAVRIEGFDCLDRSGRRRRGIAAVA</sequence>
<feature type="region of interest" description="Disordered" evidence="1">
    <location>
        <begin position="69"/>
        <end position="88"/>
    </location>
</feature>
<reference evidence="2 3" key="1">
    <citation type="journal article" date="2017" name="Nature">
        <title>The Apostasia genome and the evolution of orchids.</title>
        <authorList>
            <person name="Zhang G.Q."/>
            <person name="Liu K.W."/>
            <person name="Li Z."/>
            <person name="Lohaus R."/>
            <person name="Hsiao Y.Y."/>
            <person name="Niu S.C."/>
            <person name="Wang J.Y."/>
            <person name="Lin Y.C."/>
            <person name="Xu Q."/>
            <person name="Chen L.J."/>
            <person name="Yoshida K."/>
            <person name="Fujiwara S."/>
            <person name="Wang Z.W."/>
            <person name="Zhang Y.Q."/>
            <person name="Mitsuda N."/>
            <person name="Wang M."/>
            <person name="Liu G.H."/>
            <person name="Pecoraro L."/>
            <person name="Huang H.X."/>
            <person name="Xiao X.J."/>
            <person name="Lin M."/>
            <person name="Wu X.Y."/>
            <person name="Wu W.L."/>
            <person name="Chen Y.Y."/>
            <person name="Chang S.B."/>
            <person name="Sakamoto S."/>
            <person name="Ohme-Takagi M."/>
            <person name="Yagi M."/>
            <person name="Zeng S.J."/>
            <person name="Shen C.Y."/>
            <person name="Yeh C.M."/>
            <person name="Luo Y.B."/>
            <person name="Tsai W.C."/>
            <person name="Van de Peer Y."/>
            <person name="Liu Z.J."/>
        </authorList>
    </citation>
    <scope>NUCLEOTIDE SEQUENCE [LARGE SCALE GENOMIC DNA]</scope>
    <source>
        <strain evidence="3">cv. Shenzhen</strain>
        <tissue evidence="2">Stem</tissue>
    </source>
</reference>
<gene>
    <name evidence="2" type="ORF">AXF42_Ash018131</name>
</gene>
<dbReference type="PANTHER" id="PTHR33384">
    <property type="entry name" value="EXPRESSED PROTEIN"/>
    <property type="match status" value="1"/>
</dbReference>
<evidence type="ECO:0000313" key="3">
    <source>
        <dbReference type="Proteomes" id="UP000236161"/>
    </source>
</evidence>